<gene>
    <name evidence="1" type="ORF">ACJMK2_033761</name>
</gene>
<dbReference type="AlphaFoldDB" id="A0ABD3WQR0"/>
<proteinExistence type="predicted"/>
<keyword evidence="2" id="KW-1185">Reference proteome</keyword>
<feature type="non-terminal residue" evidence="1">
    <location>
        <position position="1"/>
    </location>
</feature>
<reference evidence="1 2" key="1">
    <citation type="submission" date="2024-11" db="EMBL/GenBank/DDBJ databases">
        <title>Chromosome-level genome assembly of the freshwater bivalve Anodonta woodiana.</title>
        <authorList>
            <person name="Chen X."/>
        </authorList>
    </citation>
    <scope>NUCLEOTIDE SEQUENCE [LARGE SCALE GENOMIC DNA]</scope>
    <source>
        <strain evidence="1">MN2024</strain>
        <tissue evidence="1">Gills</tissue>
    </source>
</reference>
<dbReference type="Proteomes" id="UP001634394">
    <property type="component" value="Unassembled WGS sequence"/>
</dbReference>
<evidence type="ECO:0000313" key="2">
    <source>
        <dbReference type="Proteomes" id="UP001634394"/>
    </source>
</evidence>
<protein>
    <submittedName>
        <fullName evidence="1">Uncharacterized protein</fullName>
    </submittedName>
</protein>
<evidence type="ECO:0000313" key="1">
    <source>
        <dbReference type="EMBL" id="KAL3875850.1"/>
    </source>
</evidence>
<accession>A0ABD3WQR0</accession>
<organism evidence="1 2">
    <name type="scientific">Sinanodonta woodiana</name>
    <name type="common">Chinese pond mussel</name>
    <name type="synonym">Anodonta woodiana</name>
    <dbReference type="NCBI Taxonomy" id="1069815"/>
    <lineage>
        <taxon>Eukaryota</taxon>
        <taxon>Metazoa</taxon>
        <taxon>Spiralia</taxon>
        <taxon>Lophotrochozoa</taxon>
        <taxon>Mollusca</taxon>
        <taxon>Bivalvia</taxon>
        <taxon>Autobranchia</taxon>
        <taxon>Heteroconchia</taxon>
        <taxon>Palaeoheterodonta</taxon>
        <taxon>Unionida</taxon>
        <taxon>Unionoidea</taxon>
        <taxon>Unionidae</taxon>
        <taxon>Unioninae</taxon>
        <taxon>Sinanodonta</taxon>
    </lineage>
</organism>
<sequence>PMRAVDLEVCQTGKYDKTGGSVSRNMHVAGTFSKAVQSTSDLVMVSPLYCDIYITT</sequence>
<name>A0ABD3WQR0_SINWO</name>
<comment type="caution">
    <text evidence="1">The sequence shown here is derived from an EMBL/GenBank/DDBJ whole genome shotgun (WGS) entry which is preliminary data.</text>
</comment>
<dbReference type="EMBL" id="JBJQND010000005">
    <property type="protein sequence ID" value="KAL3875850.1"/>
    <property type="molecule type" value="Genomic_DNA"/>
</dbReference>